<evidence type="ECO:0000256" key="5">
    <source>
        <dbReference type="ARBA" id="ARBA00022777"/>
    </source>
</evidence>
<dbReference type="PROSITE" id="PS50011">
    <property type="entry name" value="PROTEIN_KINASE_DOM"/>
    <property type="match status" value="1"/>
</dbReference>
<dbReference type="OrthoDB" id="5979581at2759"/>
<dbReference type="PANTHER" id="PTHR47634:SF9">
    <property type="entry name" value="PROTEIN KINASE DOMAIN-CONTAINING PROTEIN-RELATED"/>
    <property type="match status" value="1"/>
</dbReference>
<dbReference type="SMART" id="SM00220">
    <property type="entry name" value="S_TKc"/>
    <property type="match status" value="1"/>
</dbReference>
<proteinExistence type="predicted"/>
<dbReference type="PROSITE" id="PS00107">
    <property type="entry name" value="PROTEIN_KINASE_ATP"/>
    <property type="match status" value="1"/>
</dbReference>
<dbReference type="AlphaFoldDB" id="A0A1V6S9A7"/>
<evidence type="ECO:0000313" key="13">
    <source>
        <dbReference type="Proteomes" id="UP000191342"/>
    </source>
</evidence>
<keyword evidence="2" id="KW-0723">Serine/threonine-protein kinase</keyword>
<evidence type="ECO:0000256" key="8">
    <source>
        <dbReference type="ARBA" id="ARBA00048679"/>
    </source>
</evidence>
<dbReference type="EC" id="2.7.11.1" evidence="1"/>
<keyword evidence="3" id="KW-0808">Transferase</keyword>
<evidence type="ECO:0000256" key="6">
    <source>
        <dbReference type="ARBA" id="ARBA00022840"/>
    </source>
</evidence>
<evidence type="ECO:0000256" key="7">
    <source>
        <dbReference type="ARBA" id="ARBA00047899"/>
    </source>
</evidence>
<evidence type="ECO:0000256" key="1">
    <source>
        <dbReference type="ARBA" id="ARBA00012513"/>
    </source>
</evidence>
<sequence>MIGDVLHDRYRIVDKLGFGGYSTVWLAQDRQREKYVAVKVGIANSLSQEMKSLRALSALSVHPGHDAIPSPLDEFEVRGPNGVYPCYTMAPARCNLREASFSYLFPLDVARPLVGGLTMAISHMHSCGYVHRDIHLRNILVKLPSSFNHLSVEQFYEEYGELETVPITGRDGKPLPPNVPTKAVISLNLGMDADDFKLHDTHVLLSDFAESYCPSSETPEERTATHHLQHDLQKPDSNRRPLFHTRLISRVWQWRFGRYWA</sequence>
<comment type="catalytic activity">
    <reaction evidence="8">
        <text>L-seryl-[protein] + ATP = O-phospho-L-seryl-[protein] + ADP + H(+)</text>
        <dbReference type="Rhea" id="RHEA:17989"/>
        <dbReference type="Rhea" id="RHEA-COMP:9863"/>
        <dbReference type="Rhea" id="RHEA-COMP:11604"/>
        <dbReference type="ChEBI" id="CHEBI:15378"/>
        <dbReference type="ChEBI" id="CHEBI:29999"/>
        <dbReference type="ChEBI" id="CHEBI:30616"/>
        <dbReference type="ChEBI" id="CHEBI:83421"/>
        <dbReference type="ChEBI" id="CHEBI:456216"/>
        <dbReference type="EC" id="2.7.11.1"/>
    </reaction>
</comment>
<dbReference type="PANTHER" id="PTHR47634">
    <property type="entry name" value="PROTEIN KINASE DOMAIN-CONTAINING PROTEIN-RELATED"/>
    <property type="match status" value="1"/>
</dbReference>
<dbReference type="InterPro" id="IPR000719">
    <property type="entry name" value="Prot_kinase_dom"/>
</dbReference>
<evidence type="ECO:0000256" key="9">
    <source>
        <dbReference type="PROSITE-ProRule" id="PRU10141"/>
    </source>
</evidence>
<comment type="catalytic activity">
    <reaction evidence="7">
        <text>L-threonyl-[protein] + ATP = O-phospho-L-threonyl-[protein] + ADP + H(+)</text>
        <dbReference type="Rhea" id="RHEA:46608"/>
        <dbReference type="Rhea" id="RHEA-COMP:11060"/>
        <dbReference type="Rhea" id="RHEA-COMP:11605"/>
        <dbReference type="ChEBI" id="CHEBI:15378"/>
        <dbReference type="ChEBI" id="CHEBI:30013"/>
        <dbReference type="ChEBI" id="CHEBI:30616"/>
        <dbReference type="ChEBI" id="CHEBI:61977"/>
        <dbReference type="ChEBI" id="CHEBI:456216"/>
        <dbReference type="EC" id="2.7.11.1"/>
    </reaction>
</comment>
<dbReference type="Proteomes" id="UP000191342">
    <property type="component" value="Unassembled WGS sequence"/>
</dbReference>
<protein>
    <recommendedName>
        <fullName evidence="1">non-specific serine/threonine protein kinase</fullName>
        <ecNumber evidence="1">2.7.11.1</ecNumber>
    </recommendedName>
</protein>
<gene>
    <name evidence="12" type="ORF">PENFLA_c085G05522</name>
</gene>
<keyword evidence="4 9" id="KW-0547">Nucleotide-binding</keyword>
<feature type="binding site" evidence="9">
    <location>
        <position position="39"/>
    </location>
    <ligand>
        <name>ATP</name>
        <dbReference type="ChEBI" id="CHEBI:30616"/>
    </ligand>
</feature>
<evidence type="ECO:0000256" key="10">
    <source>
        <dbReference type="SAM" id="MobiDB-lite"/>
    </source>
</evidence>
<dbReference type="SUPFAM" id="SSF56112">
    <property type="entry name" value="Protein kinase-like (PK-like)"/>
    <property type="match status" value="1"/>
</dbReference>
<dbReference type="InterPro" id="IPR051334">
    <property type="entry name" value="SRPK"/>
</dbReference>
<dbReference type="STRING" id="254877.A0A1V6S9A7"/>
<keyword evidence="6 9" id="KW-0067">ATP-binding</keyword>
<dbReference type="GO" id="GO:0005634">
    <property type="term" value="C:nucleus"/>
    <property type="evidence" value="ECO:0007669"/>
    <property type="project" value="TreeGrafter"/>
</dbReference>
<dbReference type="Pfam" id="PF00069">
    <property type="entry name" value="Pkinase"/>
    <property type="match status" value="1"/>
</dbReference>
<dbReference type="Gene3D" id="3.30.200.20">
    <property type="entry name" value="Phosphorylase Kinase, domain 1"/>
    <property type="match status" value="1"/>
</dbReference>
<dbReference type="GO" id="GO:0050684">
    <property type="term" value="P:regulation of mRNA processing"/>
    <property type="evidence" value="ECO:0007669"/>
    <property type="project" value="TreeGrafter"/>
</dbReference>
<feature type="compositionally biased region" description="Basic and acidic residues" evidence="10">
    <location>
        <begin position="219"/>
        <end position="235"/>
    </location>
</feature>
<comment type="caution">
    <text evidence="12">The sequence shown here is derived from an EMBL/GenBank/DDBJ whole genome shotgun (WGS) entry which is preliminary data.</text>
</comment>
<evidence type="ECO:0000313" key="12">
    <source>
        <dbReference type="EMBL" id="OQE10635.1"/>
    </source>
</evidence>
<evidence type="ECO:0000256" key="3">
    <source>
        <dbReference type="ARBA" id="ARBA00022679"/>
    </source>
</evidence>
<dbReference type="InterPro" id="IPR017441">
    <property type="entry name" value="Protein_kinase_ATP_BS"/>
</dbReference>
<dbReference type="EMBL" id="MLQL01000085">
    <property type="protein sequence ID" value="OQE10635.1"/>
    <property type="molecule type" value="Genomic_DNA"/>
</dbReference>
<dbReference type="GO" id="GO:0005524">
    <property type="term" value="F:ATP binding"/>
    <property type="evidence" value="ECO:0007669"/>
    <property type="project" value="UniProtKB-UniRule"/>
</dbReference>
<evidence type="ECO:0000259" key="11">
    <source>
        <dbReference type="PROSITE" id="PS50011"/>
    </source>
</evidence>
<organism evidence="12 13">
    <name type="scientific">Penicillium flavigenum</name>
    <dbReference type="NCBI Taxonomy" id="254877"/>
    <lineage>
        <taxon>Eukaryota</taxon>
        <taxon>Fungi</taxon>
        <taxon>Dikarya</taxon>
        <taxon>Ascomycota</taxon>
        <taxon>Pezizomycotina</taxon>
        <taxon>Eurotiomycetes</taxon>
        <taxon>Eurotiomycetidae</taxon>
        <taxon>Eurotiales</taxon>
        <taxon>Aspergillaceae</taxon>
        <taxon>Penicillium</taxon>
    </lineage>
</organism>
<keyword evidence="5" id="KW-0418">Kinase</keyword>
<dbReference type="Gene3D" id="1.10.510.10">
    <property type="entry name" value="Transferase(Phosphotransferase) domain 1"/>
    <property type="match status" value="1"/>
</dbReference>
<accession>A0A1V6S9A7</accession>
<feature type="domain" description="Protein kinase" evidence="11">
    <location>
        <begin position="10"/>
        <end position="261"/>
    </location>
</feature>
<dbReference type="GO" id="GO:0005737">
    <property type="term" value="C:cytoplasm"/>
    <property type="evidence" value="ECO:0007669"/>
    <property type="project" value="TreeGrafter"/>
</dbReference>
<dbReference type="GO" id="GO:0000245">
    <property type="term" value="P:spliceosomal complex assembly"/>
    <property type="evidence" value="ECO:0007669"/>
    <property type="project" value="TreeGrafter"/>
</dbReference>
<dbReference type="InterPro" id="IPR011009">
    <property type="entry name" value="Kinase-like_dom_sf"/>
</dbReference>
<name>A0A1V6S9A7_9EURO</name>
<dbReference type="GO" id="GO:0004674">
    <property type="term" value="F:protein serine/threonine kinase activity"/>
    <property type="evidence" value="ECO:0007669"/>
    <property type="project" value="UniProtKB-KW"/>
</dbReference>
<keyword evidence="13" id="KW-1185">Reference proteome</keyword>
<feature type="region of interest" description="Disordered" evidence="10">
    <location>
        <begin position="215"/>
        <end position="235"/>
    </location>
</feature>
<reference evidence="13" key="1">
    <citation type="journal article" date="2017" name="Nat. Microbiol.">
        <title>Global analysis of biosynthetic gene clusters reveals vast potential of secondary metabolite production in Penicillium species.</title>
        <authorList>
            <person name="Nielsen J.C."/>
            <person name="Grijseels S."/>
            <person name="Prigent S."/>
            <person name="Ji B."/>
            <person name="Dainat J."/>
            <person name="Nielsen K.F."/>
            <person name="Frisvad J.C."/>
            <person name="Workman M."/>
            <person name="Nielsen J."/>
        </authorList>
    </citation>
    <scope>NUCLEOTIDE SEQUENCE [LARGE SCALE GENOMIC DNA]</scope>
    <source>
        <strain evidence="13">IBT 14082</strain>
    </source>
</reference>
<evidence type="ECO:0000256" key="4">
    <source>
        <dbReference type="ARBA" id="ARBA00022741"/>
    </source>
</evidence>
<evidence type="ECO:0000256" key="2">
    <source>
        <dbReference type="ARBA" id="ARBA00022527"/>
    </source>
</evidence>